<protein>
    <submittedName>
        <fullName evidence="2">Carboxypeptidase-like regulatory domain-containing protein</fullName>
    </submittedName>
</protein>
<dbReference type="EMBL" id="JBHUOX010000009">
    <property type="protein sequence ID" value="MFD3001405.1"/>
    <property type="molecule type" value="Genomic_DNA"/>
</dbReference>
<dbReference type="Pfam" id="PF13715">
    <property type="entry name" value="CarbopepD_reg_2"/>
    <property type="match status" value="1"/>
</dbReference>
<keyword evidence="1" id="KW-0732">Signal</keyword>
<name>A0ABW6BVT6_9BACT</name>
<sequence>MYKSLSLLVLLLIFSLSALGQQHVVQGRVVDELTEKPLEFVSVYVNTTTIGTSTNEAGAFSLKLPDGHYELIVSYLGYEPIIYPVNTAALPKSIVFKLRPKENALQEVVVKGMHDKQWYDNLAVFKEKFLGLSEFGRQSKLLNPEILTITFDSEAGLLEVQADEPLQIRNEALGYKMEYLLTDFRFYGREGYTIYLGYPRYELMQGSKGKRKRWERNRLRAYNGSVLHFVRAVQQKRLEEEGFNLRRLYRTPNPDRPTEEQIAAARAALRASGGAMQTGGDDSISDILSRARLPKMIESLDINPVPYSDYLQQHAGGAKLAFEGFFQVVYIGEKEEEEYVWQQSMFSERKPSYQTSVIYLESDEVHLESNGNIIEPLNVFFEGYWGWEKLGDMLPLDYKPAAE</sequence>
<dbReference type="RefSeq" id="WP_377485459.1">
    <property type="nucleotide sequence ID" value="NZ_JBHUOX010000009.1"/>
</dbReference>
<dbReference type="InterPro" id="IPR008969">
    <property type="entry name" value="CarboxyPept-like_regulatory"/>
</dbReference>
<feature type="signal peptide" evidence="1">
    <location>
        <begin position="1"/>
        <end position="20"/>
    </location>
</feature>
<proteinExistence type="predicted"/>
<dbReference type="SUPFAM" id="SSF49464">
    <property type="entry name" value="Carboxypeptidase regulatory domain-like"/>
    <property type="match status" value="1"/>
</dbReference>
<organism evidence="2 3">
    <name type="scientific">Pontibacter toksunensis</name>
    <dbReference type="NCBI Taxonomy" id="1332631"/>
    <lineage>
        <taxon>Bacteria</taxon>
        <taxon>Pseudomonadati</taxon>
        <taxon>Bacteroidota</taxon>
        <taxon>Cytophagia</taxon>
        <taxon>Cytophagales</taxon>
        <taxon>Hymenobacteraceae</taxon>
        <taxon>Pontibacter</taxon>
    </lineage>
</organism>
<evidence type="ECO:0000313" key="3">
    <source>
        <dbReference type="Proteomes" id="UP001597641"/>
    </source>
</evidence>
<evidence type="ECO:0000313" key="2">
    <source>
        <dbReference type="EMBL" id="MFD3001405.1"/>
    </source>
</evidence>
<accession>A0ABW6BVT6</accession>
<reference evidence="3" key="1">
    <citation type="journal article" date="2019" name="Int. J. Syst. Evol. Microbiol.">
        <title>The Global Catalogue of Microorganisms (GCM) 10K type strain sequencing project: providing services to taxonomists for standard genome sequencing and annotation.</title>
        <authorList>
            <consortium name="The Broad Institute Genomics Platform"/>
            <consortium name="The Broad Institute Genome Sequencing Center for Infectious Disease"/>
            <person name="Wu L."/>
            <person name="Ma J."/>
        </authorList>
    </citation>
    <scope>NUCLEOTIDE SEQUENCE [LARGE SCALE GENOMIC DNA]</scope>
    <source>
        <strain evidence="3">KCTC 23984</strain>
    </source>
</reference>
<keyword evidence="3" id="KW-1185">Reference proteome</keyword>
<comment type="caution">
    <text evidence="2">The sequence shown here is derived from an EMBL/GenBank/DDBJ whole genome shotgun (WGS) entry which is preliminary data.</text>
</comment>
<dbReference type="Proteomes" id="UP001597641">
    <property type="component" value="Unassembled WGS sequence"/>
</dbReference>
<gene>
    <name evidence="2" type="ORF">ACFS7Z_13610</name>
</gene>
<feature type="chain" id="PRO_5046283217" evidence="1">
    <location>
        <begin position="21"/>
        <end position="403"/>
    </location>
</feature>
<dbReference type="Gene3D" id="2.60.40.1120">
    <property type="entry name" value="Carboxypeptidase-like, regulatory domain"/>
    <property type="match status" value="1"/>
</dbReference>
<evidence type="ECO:0000256" key="1">
    <source>
        <dbReference type="SAM" id="SignalP"/>
    </source>
</evidence>